<evidence type="ECO:0008006" key="3">
    <source>
        <dbReference type="Google" id="ProtNLM"/>
    </source>
</evidence>
<keyword evidence="2" id="KW-1185">Reference proteome</keyword>
<reference evidence="1" key="3">
    <citation type="submission" date="2023-05" db="EMBL/GenBank/DDBJ databases">
        <authorList>
            <person name="Smith C.H."/>
        </authorList>
    </citation>
    <scope>NUCLEOTIDE SEQUENCE</scope>
    <source>
        <strain evidence="1">CHS0354</strain>
        <tissue evidence="1">Mantle</tissue>
    </source>
</reference>
<gene>
    <name evidence="1" type="ORF">CHS0354_031872</name>
</gene>
<protein>
    <recommendedName>
        <fullName evidence="3">PKD/REJ-like domain-containing protein</fullName>
    </recommendedName>
</protein>
<sequence>MDGKISCNIDVPMVSARGTIFASLNKQDLIGLGHQITYYAKSPVVVSQAFDGSGQFIILTFDTDVDTRGLDTCNKILSDVSKLGTNTKCTWISGKQLKIVLPSDATVLTGDTLSLMKGIRAARQVYGKEASTGPNPVSLPMTVPPPVISIEGPEEVGSCQTKVSYMVSISKGLGSRPFKSIVWSLNKDGVRYDSAFNVMEFSTQLTELGVYEVNITVTNFLTIASTTAINVTKTNQTKPIAILDTDLEKSTEGLPIIRLNKGSCICQYFFEPELSLNTDQKWATPICHDVVQGGVYESKGIISWLQYRADGDGWDT</sequence>
<evidence type="ECO:0000313" key="1">
    <source>
        <dbReference type="EMBL" id="KAK3581530.1"/>
    </source>
</evidence>
<accession>A0AAE0RY83</accession>
<proteinExistence type="predicted"/>
<dbReference type="Proteomes" id="UP001195483">
    <property type="component" value="Unassembled WGS sequence"/>
</dbReference>
<comment type="caution">
    <text evidence="1">The sequence shown here is derived from an EMBL/GenBank/DDBJ whole genome shotgun (WGS) entry which is preliminary data.</text>
</comment>
<evidence type="ECO:0000313" key="2">
    <source>
        <dbReference type="Proteomes" id="UP001195483"/>
    </source>
</evidence>
<organism evidence="1 2">
    <name type="scientific">Potamilus streckersoni</name>
    <dbReference type="NCBI Taxonomy" id="2493646"/>
    <lineage>
        <taxon>Eukaryota</taxon>
        <taxon>Metazoa</taxon>
        <taxon>Spiralia</taxon>
        <taxon>Lophotrochozoa</taxon>
        <taxon>Mollusca</taxon>
        <taxon>Bivalvia</taxon>
        <taxon>Autobranchia</taxon>
        <taxon>Heteroconchia</taxon>
        <taxon>Palaeoheterodonta</taxon>
        <taxon>Unionida</taxon>
        <taxon>Unionoidea</taxon>
        <taxon>Unionidae</taxon>
        <taxon>Ambleminae</taxon>
        <taxon>Lampsilini</taxon>
        <taxon>Potamilus</taxon>
    </lineage>
</organism>
<reference evidence="1" key="1">
    <citation type="journal article" date="2021" name="Genome Biol. Evol.">
        <title>A High-Quality Reference Genome for a Parasitic Bivalve with Doubly Uniparental Inheritance (Bivalvia: Unionida).</title>
        <authorList>
            <person name="Smith C.H."/>
        </authorList>
    </citation>
    <scope>NUCLEOTIDE SEQUENCE</scope>
    <source>
        <strain evidence="1">CHS0354</strain>
    </source>
</reference>
<reference evidence="1" key="2">
    <citation type="journal article" date="2021" name="Genome Biol. Evol.">
        <title>Developing a high-quality reference genome for a parasitic bivalve with doubly uniparental inheritance (Bivalvia: Unionida).</title>
        <authorList>
            <person name="Smith C.H."/>
        </authorList>
    </citation>
    <scope>NUCLEOTIDE SEQUENCE</scope>
    <source>
        <strain evidence="1">CHS0354</strain>
        <tissue evidence="1">Mantle</tissue>
    </source>
</reference>
<dbReference type="AlphaFoldDB" id="A0AAE0RY83"/>
<dbReference type="EMBL" id="JAEAOA010001897">
    <property type="protein sequence ID" value="KAK3581530.1"/>
    <property type="molecule type" value="Genomic_DNA"/>
</dbReference>
<name>A0AAE0RY83_9BIVA</name>